<dbReference type="PROSITE" id="PS50050">
    <property type="entry name" value="TNFR_NGFR_2"/>
    <property type="match status" value="2"/>
</dbReference>
<dbReference type="InterPro" id="IPR052491">
    <property type="entry name" value="TNFRSF10"/>
</dbReference>
<dbReference type="Ensembl" id="ENSPCLT00000030505.1">
    <property type="protein sequence ID" value="ENSPCLP00000022032.1"/>
    <property type="gene ID" value="ENSPCLG00000019365.1"/>
</dbReference>
<dbReference type="InterPro" id="IPR000488">
    <property type="entry name" value="Death_dom"/>
</dbReference>
<dbReference type="AlphaFoldDB" id="A0A669QMH3"/>
<dbReference type="PROSITE" id="PS50017">
    <property type="entry name" value="DEATH_DOMAIN"/>
    <property type="match status" value="1"/>
</dbReference>
<keyword evidence="4" id="KW-0677">Repeat</keyword>
<accession>A0A669QMH3</accession>
<proteinExistence type="predicted"/>
<dbReference type="FunFam" id="2.10.50.10:FF:000004">
    <property type="entry name" value="Tumor necrosis factor receptor superfamily member 6"/>
    <property type="match status" value="1"/>
</dbReference>
<evidence type="ECO:0000256" key="5">
    <source>
        <dbReference type="ARBA" id="ARBA00023136"/>
    </source>
</evidence>
<keyword evidence="14" id="KW-1185">Reference proteome</keyword>
<evidence type="ECO:0000256" key="1">
    <source>
        <dbReference type="ARBA" id="ARBA00004370"/>
    </source>
</evidence>
<feature type="repeat" description="TNFR-Cys" evidence="9">
    <location>
        <begin position="172"/>
        <end position="213"/>
    </location>
</feature>
<comment type="subcellular location">
    <subcellularLocation>
        <location evidence="1">Membrane</location>
    </subcellularLocation>
</comment>
<dbReference type="OMA" id="TKCRSDQ"/>
<dbReference type="GO" id="GO:0043065">
    <property type="term" value="P:positive regulation of apoptotic process"/>
    <property type="evidence" value="ECO:0007669"/>
    <property type="project" value="TreeGrafter"/>
</dbReference>
<dbReference type="GO" id="GO:0009986">
    <property type="term" value="C:cell surface"/>
    <property type="evidence" value="ECO:0007669"/>
    <property type="project" value="TreeGrafter"/>
</dbReference>
<evidence type="ECO:0008006" key="15">
    <source>
        <dbReference type="Google" id="ProtNLM"/>
    </source>
</evidence>
<dbReference type="SMART" id="SM00005">
    <property type="entry name" value="DEATH"/>
    <property type="match status" value="1"/>
</dbReference>
<evidence type="ECO:0000256" key="10">
    <source>
        <dbReference type="SAM" id="Phobius"/>
    </source>
</evidence>
<keyword evidence="3" id="KW-0732">Signal</keyword>
<reference evidence="13" key="1">
    <citation type="submission" date="2025-08" db="UniProtKB">
        <authorList>
            <consortium name="Ensembl"/>
        </authorList>
    </citation>
    <scope>IDENTIFICATION</scope>
</reference>
<keyword evidence="10" id="KW-1133">Transmembrane helix</keyword>
<keyword evidence="5 10" id="KW-0472">Membrane</keyword>
<dbReference type="InterPro" id="IPR034029">
    <property type="entry name" value="TNFRSF10A/B_death"/>
</dbReference>
<keyword evidence="10" id="KW-0812">Transmembrane</keyword>
<evidence type="ECO:0000313" key="13">
    <source>
        <dbReference type="Ensembl" id="ENSPCLP00000022032.1"/>
    </source>
</evidence>
<keyword evidence="2" id="KW-0053">Apoptosis</keyword>
<keyword evidence="6 9" id="KW-1015">Disulfide bond</keyword>
<dbReference type="GO" id="GO:0004888">
    <property type="term" value="F:transmembrane signaling receptor activity"/>
    <property type="evidence" value="ECO:0007669"/>
    <property type="project" value="UniProtKB-ARBA"/>
</dbReference>
<dbReference type="GO" id="GO:0005886">
    <property type="term" value="C:plasma membrane"/>
    <property type="evidence" value="ECO:0007669"/>
    <property type="project" value="TreeGrafter"/>
</dbReference>
<dbReference type="Pfam" id="PF00020">
    <property type="entry name" value="TNFR_c6"/>
    <property type="match status" value="2"/>
</dbReference>
<dbReference type="InterPro" id="IPR001368">
    <property type="entry name" value="TNFR/NGFR_Cys_rich_reg"/>
</dbReference>
<dbReference type="InterPro" id="IPR034024">
    <property type="entry name" value="TNFRSF10_N"/>
</dbReference>
<dbReference type="GO" id="GO:0036462">
    <property type="term" value="P:TRAIL-activated apoptotic signaling pathway"/>
    <property type="evidence" value="ECO:0007669"/>
    <property type="project" value="TreeGrafter"/>
</dbReference>
<evidence type="ECO:0000256" key="2">
    <source>
        <dbReference type="ARBA" id="ARBA00022703"/>
    </source>
</evidence>
<feature type="transmembrane region" description="Helical" evidence="10">
    <location>
        <begin position="226"/>
        <end position="245"/>
    </location>
</feature>
<dbReference type="PANTHER" id="PTHR46330:SF17">
    <property type="entry name" value="TUMOR NECROSIS FACTOR RECEPTOR SUPERFAMILY, MEMBER 10B"/>
    <property type="match status" value="1"/>
</dbReference>
<dbReference type="SUPFAM" id="SSF57586">
    <property type="entry name" value="TNF receptor-like"/>
    <property type="match status" value="2"/>
</dbReference>
<feature type="disulfide bond" evidence="9">
    <location>
        <begin position="195"/>
        <end position="213"/>
    </location>
</feature>
<dbReference type="InterPro" id="IPR011029">
    <property type="entry name" value="DEATH-like_dom_sf"/>
</dbReference>
<feature type="disulfide bond" evidence="9">
    <location>
        <begin position="132"/>
        <end position="147"/>
    </location>
</feature>
<sequence length="429" mass="46587">MVSPGLRPPLGGVPSVPLFAVSVPTPFLVGRGRGGANICSCSALEVYCFSISDSGKKYVLCEADNGKGTTQVRCLCLAAVAHVSLCPNVHLGSAVAVKNWGGESDVLEPDLYSNKCPMGTYLANDSSKCLPCKEHEYTEHPNDFSKCLGCRTCREDEVEVSPCIRTRNTQCACKNGTFCLPDHPCEMCQKCQTQCPKGEVRIAPCTQHSDLQCAPFLDISSMSTDMIVIILCWALLCLLLVLLAAHGNAVVRGGWFTCSPHCQDGGLQLGCSALFPQQNRLLQRMGIQDNNCNEQIYQQHGVEMDEVAPTTSNPNVETQKKLVPVPGGDPITVLSSSFNTFADHVPLPEWKRFGRVLGLLENKLYEAEQKNGSSGEPLCQMLNTWLNKEGSKASVNTLLEALSQINLSGVADIIASKLIRDGYFQYEMS</sequence>
<dbReference type="SUPFAM" id="SSF47986">
    <property type="entry name" value="DEATH domain"/>
    <property type="match status" value="1"/>
</dbReference>
<keyword evidence="7" id="KW-0675">Receptor</keyword>
<feature type="disulfide bond" evidence="9">
    <location>
        <begin position="173"/>
        <end position="188"/>
    </location>
</feature>
<reference evidence="13" key="2">
    <citation type="submission" date="2025-09" db="UniProtKB">
        <authorList>
            <consortium name="Ensembl"/>
        </authorList>
    </citation>
    <scope>IDENTIFICATION</scope>
</reference>
<dbReference type="CDD" id="cd10580">
    <property type="entry name" value="TNFRSF10"/>
    <property type="match status" value="1"/>
</dbReference>
<evidence type="ECO:0000259" key="12">
    <source>
        <dbReference type="PROSITE" id="PS50050"/>
    </source>
</evidence>
<evidence type="ECO:0000256" key="8">
    <source>
        <dbReference type="ARBA" id="ARBA00023180"/>
    </source>
</evidence>
<evidence type="ECO:0000256" key="9">
    <source>
        <dbReference type="PROSITE-ProRule" id="PRU00206"/>
    </source>
</evidence>
<evidence type="ECO:0000256" key="3">
    <source>
        <dbReference type="ARBA" id="ARBA00022729"/>
    </source>
</evidence>
<dbReference type="Pfam" id="PF00531">
    <property type="entry name" value="Death"/>
    <property type="match status" value="1"/>
</dbReference>
<dbReference type="Gene3D" id="2.10.50.10">
    <property type="entry name" value="Tumor Necrosis Factor Receptor, subunit A, domain 2"/>
    <property type="match status" value="3"/>
</dbReference>
<dbReference type="Proteomes" id="UP000472261">
    <property type="component" value="Unplaced"/>
</dbReference>
<dbReference type="Gene3D" id="1.10.533.10">
    <property type="entry name" value="Death Domain, Fas"/>
    <property type="match status" value="1"/>
</dbReference>
<feature type="domain" description="TNFR-Cys" evidence="12">
    <location>
        <begin position="172"/>
        <end position="213"/>
    </location>
</feature>
<dbReference type="CDD" id="cd08315">
    <property type="entry name" value="Death_TRAILR_DR4_DR5"/>
    <property type="match status" value="1"/>
</dbReference>
<organism evidence="13 14">
    <name type="scientific">Phasianus colchicus</name>
    <name type="common">Common pheasant</name>
    <dbReference type="NCBI Taxonomy" id="9054"/>
    <lineage>
        <taxon>Eukaryota</taxon>
        <taxon>Metazoa</taxon>
        <taxon>Chordata</taxon>
        <taxon>Craniata</taxon>
        <taxon>Vertebrata</taxon>
        <taxon>Euteleostomi</taxon>
        <taxon>Archelosauria</taxon>
        <taxon>Archosauria</taxon>
        <taxon>Dinosauria</taxon>
        <taxon>Saurischia</taxon>
        <taxon>Theropoda</taxon>
        <taxon>Coelurosauria</taxon>
        <taxon>Aves</taxon>
        <taxon>Neognathae</taxon>
        <taxon>Galloanserae</taxon>
        <taxon>Galliformes</taxon>
        <taxon>Phasianidae</taxon>
        <taxon>Phasianinae</taxon>
        <taxon>Phasianus</taxon>
    </lineage>
</organism>
<feature type="disulfide bond" evidence="9">
    <location>
        <begin position="153"/>
        <end position="171"/>
    </location>
</feature>
<protein>
    <recommendedName>
        <fullName evidence="15">Tumor necrosis factor receptor superfamily member 10B</fullName>
    </recommendedName>
</protein>
<dbReference type="PANTHER" id="PTHR46330">
    <property type="entry name" value="TUMOR NECROSIS FACTOR RECEPTOR SUPERFAMILY MEMBER 10B"/>
    <property type="match status" value="1"/>
</dbReference>
<evidence type="ECO:0000256" key="6">
    <source>
        <dbReference type="ARBA" id="ARBA00023157"/>
    </source>
</evidence>
<name>A0A669QMH3_PHACC</name>
<feature type="disulfide bond" evidence="9">
    <location>
        <begin position="150"/>
        <end position="163"/>
    </location>
</feature>
<comment type="caution">
    <text evidence="9">Lacks conserved residue(s) required for the propagation of feature annotation.</text>
</comment>
<keyword evidence="8" id="KW-0325">Glycoprotein</keyword>
<evidence type="ECO:0000313" key="14">
    <source>
        <dbReference type="Proteomes" id="UP000472261"/>
    </source>
</evidence>
<evidence type="ECO:0000259" key="11">
    <source>
        <dbReference type="PROSITE" id="PS50017"/>
    </source>
</evidence>
<feature type="domain" description="TNFR-Cys" evidence="12">
    <location>
        <begin position="131"/>
        <end position="171"/>
    </location>
</feature>
<dbReference type="SMART" id="SM00208">
    <property type="entry name" value="TNFR"/>
    <property type="match status" value="2"/>
</dbReference>
<feature type="repeat" description="TNFR-Cys" evidence="9">
    <location>
        <begin position="131"/>
        <end position="171"/>
    </location>
</feature>
<feature type="domain" description="Death" evidence="11">
    <location>
        <begin position="349"/>
        <end position="418"/>
    </location>
</feature>
<evidence type="ECO:0000256" key="7">
    <source>
        <dbReference type="ARBA" id="ARBA00023170"/>
    </source>
</evidence>
<evidence type="ECO:0000256" key="4">
    <source>
        <dbReference type="ARBA" id="ARBA00022737"/>
    </source>
</evidence>